<gene>
    <name evidence="2" type="ORF">B8X04_00780</name>
</gene>
<feature type="transmembrane region" description="Helical" evidence="1">
    <location>
        <begin position="12"/>
        <end position="37"/>
    </location>
</feature>
<organism evidence="2 3">
    <name type="scientific">Brevibacterium casei</name>
    <dbReference type="NCBI Taxonomy" id="33889"/>
    <lineage>
        <taxon>Bacteria</taxon>
        <taxon>Bacillati</taxon>
        <taxon>Actinomycetota</taxon>
        <taxon>Actinomycetes</taxon>
        <taxon>Micrococcales</taxon>
        <taxon>Brevibacteriaceae</taxon>
        <taxon>Brevibacterium</taxon>
    </lineage>
</organism>
<accession>A0A269ZJF0</accession>
<protein>
    <submittedName>
        <fullName evidence="2">Uncharacterized protein</fullName>
    </submittedName>
</protein>
<evidence type="ECO:0000256" key="1">
    <source>
        <dbReference type="SAM" id="Phobius"/>
    </source>
</evidence>
<feature type="transmembrane region" description="Helical" evidence="1">
    <location>
        <begin position="312"/>
        <end position="337"/>
    </location>
</feature>
<dbReference type="Proteomes" id="UP000216867">
    <property type="component" value="Unassembled WGS sequence"/>
</dbReference>
<dbReference type="EMBL" id="NCWY01000001">
    <property type="protein sequence ID" value="PAK97146.1"/>
    <property type="molecule type" value="Genomic_DNA"/>
</dbReference>
<keyword evidence="1" id="KW-0472">Membrane</keyword>
<evidence type="ECO:0000313" key="2">
    <source>
        <dbReference type="EMBL" id="PAK97146.1"/>
    </source>
</evidence>
<keyword evidence="1" id="KW-0812">Transmembrane</keyword>
<reference evidence="2 3" key="1">
    <citation type="submission" date="2017-04" db="EMBL/GenBank/DDBJ databases">
        <title>Kefir bacterial isolates.</title>
        <authorList>
            <person name="Kim Y."/>
            <person name="Blasche S."/>
            <person name="Patil K.R."/>
        </authorList>
    </citation>
    <scope>NUCLEOTIDE SEQUENCE [LARGE SCALE GENOMIC DNA]</scope>
    <source>
        <strain evidence="2 3">OG2</strain>
    </source>
</reference>
<comment type="caution">
    <text evidence="2">The sequence shown here is derived from an EMBL/GenBank/DDBJ whole genome shotgun (WGS) entry which is preliminary data.</text>
</comment>
<dbReference type="AlphaFoldDB" id="A0A269ZJF0"/>
<feature type="transmembrane region" description="Helical" evidence="1">
    <location>
        <begin position="358"/>
        <end position="382"/>
    </location>
</feature>
<feature type="transmembrane region" description="Helical" evidence="1">
    <location>
        <begin position="388"/>
        <end position="412"/>
    </location>
</feature>
<keyword evidence="1" id="KW-1133">Transmembrane helix</keyword>
<sequence>MEIVRDLRQNWVFVVMKMIILGLVLTLIYQVVAFAGISKSEISRSFSSDAEVDMYGITDTLADPDAFSSFRESGERLDTVARFYNELNDSTEMPFLSVFDQPVSIPDFRGGPEFDASLEGGLDAGGEYVDDETGQLLTDVRSFQMNERAFDFYSLEAVDGPGIDWSEVDYSARTIPVILGADYSGIYAVGDVVEASYYFEDFSLVVSGFLPPDSSIYYQGELNTFLDDAVIVPYPPVMERTTEASQYFFGILAFAMIAGDLAVDTEADSDEVLRHLGEVSTRAGFDDFTVLNAPTYLVQFQLTRQLIQDNTALLTGIAVLLMICVGLANGIIGAHVARRRWRIQKIEHLLGVSSRVTLTRIITVTAVEYACLLIAFALLLLSVPQMNLAALAPVALITVACLVIDSALQALLRTNNIRRHLLEGDES</sequence>
<name>A0A269ZJF0_9MICO</name>
<dbReference type="RefSeq" id="WP_095375115.1">
    <property type="nucleotide sequence ID" value="NZ_DDJN01000035.1"/>
</dbReference>
<evidence type="ECO:0000313" key="3">
    <source>
        <dbReference type="Proteomes" id="UP000216867"/>
    </source>
</evidence>
<proteinExistence type="predicted"/>